<reference evidence="1" key="1">
    <citation type="journal article" date="2014" name="Front. Microbiol.">
        <title>High frequency of phylogenetically diverse reductive dehalogenase-homologous genes in deep subseafloor sedimentary metagenomes.</title>
        <authorList>
            <person name="Kawai M."/>
            <person name="Futagami T."/>
            <person name="Toyoda A."/>
            <person name="Takaki Y."/>
            <person name="Nishi S."/>
            <person name="Hori S."/>
            <person name="Arai W."/>
            <person name="Tsubouchi T."/>
            <person name="Morono Y."/>
            <person name="Uchiyama I."/>
            <person name="Ito T."/>
            <person name="Fujiyama A."/>
            <person name="Inagaki F."/>
            <person name="Takami H."/>
        </authorList>
    </citation>
    <scope>NUCLEOTIDE SEQUENCE</scope>
    <source>
        <strain evidence="1">Expedition CK06-06</strain>
    </source>
</reference>
<evidence type="ECO:0000313" key="1">
    <source>
        <dbReference type="EMBL" id="GAI35012.1"/>
    </source>
</evidence>
<proteinExistence type="predicted"/>
<dbReference type="AlphaFoldDB" id="X1MTM7"/>
<gene>
    <name evidence="1" type="ORF">S06H3_51272</name>
</gene>
<comment type="caution">
    <text evidence="1">The sequence shown here is derived from an EMBL/GenBank/DDBJ whole genome shotgun (WGS) entry which is preliminary data.</text>
</comment>
<name>X1MTM7_9ZZZZ</name>
<sequence length="224" mass="24620">YHYNQDQYVFVCIQQDFTQAMQQMAADMGGQWRPWGGDWSWMATIGASSSTDWEYWESNYIDYAEGPAEGAIDPYFLDTTLGTYIFESDYAAFNDTYPSGGAGLHESWFVIQAPSVPGRYEIRWYGSAALPPVFMVDITVAVPGAPRVSTVAASSIGDYTATLNGDITDLGDSDVVERGFDWGFTTSYTDNWTETPGPYSTGTFNHPISGVGFGNNLPFPGKSV</sequence>
<dbReference type="EMBL" id="BARV01032525">
    <property type="protein sequence ID" value="GAI35012.1"/>
    <property type="molecule type" value="Genomic_DNA"/>
</dbReference>
<organism evidence="1">
    <name type="scientific">marine sediment metagenome</name>
    <dbReference type="NCBI Taxonomy" id="412755"/>
    <lineage>
        <taxon>unclassified sequences</taxon>
        <taxon>metagenomes</taxon>
        <taxon>ecological metagenomes</taxon>
    </lineage>
</organism>
<feature type="non-terminal residue" evidence="1">
    <location>
        <position position="1"/>
    </location>
</feature>
<protein>
    <submittedName>
        <fullName evidence="1">Uncharacterized protein</fullName>
    </submittedName>
</protein>
<accession>X1MTM7</accession>